<proteinExistence type="predicted"/>
<dbReference type="EMBL" id="PP885733">
    <property type="protein sequence ID" value="XCN28144.1"/>
    <property type="molecule type" value="Genomic_DNA"/>
</dbReference>
<reference evidence="1" key="1">
    <citation type="submission" date="2024-06" db="EMBL/GenBank/DDBJ databases">
        <authorList>
            <person name="Gannavaram S."/>
            <person name="Nemani S."/>
            <person name="Datta M."/>
            <person name="Picchiottino A."/>
            <person name="Mereddy A."/>
            <person name="Gannavaram N."/>
            <person name="Honeycutt C."/>
            <person name="Tran D."/>
            <person name="Choi K."/>
            <person name="Srinivasan K."/>
            <person name="Johnson A."/>
        </authorList>
    </citation>
    <scope>NUCLEOTIDE SEQUENCE</scope>
</reference>
<accession>A0AAU8KX81</accession>
<evidence type="ECO:0000313" key="1">
    <source>
        <dbReference type="EMBL" id="XCN28144.1"/>
    </source>
</evidence>
<protein>
    <submittedName>
        <fullName evidence="1">Uncharacterized protein</fullName>
    </submittedName>
</protein>
<organism evidence="1">
    <name type="scientific">Pantoea phage Survivor</name>
    <dbReference type="NCBI Taxonomy" id="3232176"/>
    <lineage>
        <taxon>Viruses</taxon>
        <taxon>Duplodnaviria</taxon>
        <taxon>Heunggongvirae</taxon>
        <taxon>Uroviricota</taxon>
        <taxon>Caudoviricetes</taxon>
    </lineage>
</organism>
<name>A0AAU8KX81_9CAUD</name>
<sequence length="219" mass="24792">MKSDLKAMAAVLRGSTDLTTFKKEKKVAELIVRNGDIRELATKVRKEVANLVLADTRSTVIDHCGHRIVITFADDIPSSGTRVQVWLGKVKMMEHLYHPEASWPDADDHVERTTLLNVLTHYYEVLWSRSKVEHTLRKLLQEGNGSVKLPNGQTLKSEVRHRPGGDRTVSLYSHDDYPMFSMITYERDPNVEHIWSAIKHNFSSPGLIGPADHSITLVD</sequence>